<protein>
    <submittedName>
        <fullName evidence="5">Uncharacterized protein LOC111104931</fullName>
    </submittedName>
</protein>
<name>A0A8B8AUF3_CRAVI</name>
<dbReference type="KEGG" id="cvn:111104931"/>
<feature type="transmembrane region" description="Helical" evidence="2">
    <location>
        <begin position="266"/>
        <end position="293"/>
    </location>
</feature>
<organism evidence="4 5">
    <name type="scientific">Crassostrea virginica</name>
    <name type="common">Eastern oyster</name>
    <dbReference type="NCBI Taxonomy" id="6565"/>
    <lineage>
        <taxon>Eukaryota</taxon>
        <taxon>Metazoa</taxon>
        <taxon>Spiralia</taxon>
        <taxon>Lophotrochozoa</taxon>
        <taxon>Mollusca</taxon>
        <taxon>Bivalvia</taxon>
        <taxon>Autobranchia</taxon>
        <taxon>Pteriomorphia</taxon>
        <taxon>Ostreida</taxon>
        <taxon>Ostreoidea</taxon>
        <taxon>Ostreidae</taxon>
        <taxon>Crassostrea</taxon>
    </lineage>
</organism>
<evidence type="ECO:0000256" key="2">
    <source>
        <dbReference type="SAM" id="Phobius"/>
    </source>
</evidence>
<feature type="chain" id="PRO_5034433109" evidence="3">
    <location>
        <begin position="23"/>
        <end position="464"/>
    </location>
</feature>
<accession>A0A8B8AUF3</accession>
<reference evidence="5" key="1">
    <citation type="submission" date="2025-08" db="UniProtKB">
        <authorList>
            <consortium name="RefSeq"/>
        </authorList>
    </citation>
    <scope>IDENTIFICATION</scope>
    <source>
        <tissue evidence="5">Whole sample</tissue>
    </source>
</reference>
<evidence type="ECO:0000256" key="3">
    <source>
        <dbReference type="SAM" id="SignalP"/>
    </source>
</evidence>
<dbReference type="RefSeq" id="XP_022294815.1">
    <property type="nucleotide sequence ID" value="XM_022439107.1"/>
</dbReference>
<feature type="region of interest" description="Disordered" evidence="1">
    <location>
        <begin position="345"/>
        <end position="380"/>
    </location>
</feature>
<feature type="signal peptide" evidence="3">
    <location>
        <begin position="1"/>
        <end position="22"/>
    </location>
</feature>
<keyword evidence="3" id="KW-0732">Signal</keyword>
<keyword evidence="2" id="KW-0472">Membrane</keyword>
<proteinExistence type="predicted"/>
<evidence type="ECO:0000256" key="1">
    <source>
        <dbReference type="SAM" id="MobiDB-lite"/>
    </source>
</evidence>
<sequence length="464" mass="50216">MNMMDAVSVLVFMWIKNALVDGKCSNGENYTVTRCDGSYKKGRQIFVNFKQMIQPCDCTLQTSFSGELLVTATSDGYNDCWNKVTVSLGEKTTDWSCGSTYTTANTFNVVKNETVVYVKVTYYRDSAMDLPICLQIKKNGGLDGIVHVRCGHSTSSATATTATATTSATTATTTTATIATATTATTTTATATTSSATTSTATTSTATTSTLNFQTSVQTFSTYYSEKPSSEIMSSEHTYTVSITGMIITKNVHSSADYSMEDPNNVIYIIVGAVAGGVVGLVLVLLIVILIIINRGNEQNKAKETHGEADHTNGAFDENDGLPDNPLYHSNFAELVDEVGYSTIQNEQLGLPPTDETNKKKRGYDVPPNNKPIKDPETHSMPIYAVPNKSATKSPEDNPVQGMYAQVSKPRKVSTQVPVQSANQDGLIYLEVDNNAAIVNQNTPYTKNENKMELCTLKSNVIKY</sequence>
<dbReference type="AlphaFoldDB" id="A0A8B8AUF3"/>
<feature type="region of interest" description="Disordered" evidence="1">
    <location>
        <begin position="303"/>
        <end position="323"/>
    </location>
</feature>
<keyword evidence="2" id="KW-1133">Transmembrane helix</keyword>
<keyword evidence="4" id="KW-1185">Reference proteome</keyword>
<dbReference type="Proteomes" id="UP000694844">
    <property type="component" value="Chromosome 7"/>
</dbReference>
<dbReference type="GeneID" id="111104931"/>
<gene>
    <name evidence="5" type="primary">LOC111104931</name>
</gene>
<evidence type="ECO:0000313" key="5">
    <source>
        <dbReference type="RefSeq" id="XP_022294815.1"/>
    </source>
</evidence>
<keyword evidence="2" id="KW-0812">Transmembrane</keyword>
<evidence type="ECO:0000313" key="4">
    <source>
        <dbReference type="Proteomes" id="UP000694844"/>
    </source>
</evidence>
<dbReference type="OrthoDB" id="6210447at2759"/>